<proteinExistence type="inferred from homology"/>
<evidence type="ECO:0000256" key="2">
    <source>
        <dbReference type="ARBA" id="ARBA00022705"/>
    </source>
</evidence>
<reference evidence="4" key="1">
    <citation type="submission" date="2023-12" db="EMBL/GenBank/DDBJ databases">
        <title>'Antibacterial potential of Stenotrophomonas maltophilia cystic fibrosis isolates' (manuscript under preparation).</title>
        <authorList>
            <person name="Crisan C.V."/>
            <person name="Pettis M."/>
            <person name="Goldberg J.B."/>
        </authorList>
    </citation>
    <scope>NUCLEOTIDE SEQUENCE</scope>
    <source>
        <strain evidence="4">CCV129</strain>
    </source>
</reference>
<dbReference type="RefSeq" id="WP_049442602.1">
    <property type="nucleotide sequence ID" value="NZ_JAXRVB010000077.1"/>
</dbReference>
<organism evidence="4 5">
    <name type="scientific">Stenotrophomonas maltophilia</name>
    <name type="common">Pseudomonas maltophilia</name>
    <name type="synonym">Xanthomonas maltophilia</name>
    <dbReference type="NCBI Taxonomy" id="40324"/>
    <lineage>
        <taxon>Bacteria</taxon>
        <taxon>Pseudomonadati</taxon>
        <taxon>Pseudomonadota</taxon>
        <taxon>Gammaproteobacteria</taxon>
        <taxon>Lysobacterales</taxon>
        <taxon>Lysobacteraceae</taxon>
        <taxon>Stenotrophomonas</taxon>
        <taxon>Stenotrophomonas maltophilia group</taxon>
    </lineage>
</organism>
<sequence length="316" mass="36466">MSDSSPKDRSWDTHRSEAEGVEEHLKSPGTERWIWKQGKRVEECSPSLGFALTADPETGEAGLKLAQAKFCRVRFCPVCQWRRSLMWQARFHQALPELLATVPDAQFLFLTVTVRNCAISDLRETLKTMGKAWNRFTQRREFSAIEGWIRTVEVTRGKDGSAHPHFHALLLVKPSYFKKHYVAQSQWLQAWREAARLDYIPQVHITKVRTKKADRLALGDDALALRKAAAETLKYSVKPSDMLADREWFLELVRQTFRTRAIASGGVLKDVLREEEETQQDLLLGDDEKPPEPELPVLRFDYAQEAKRYRRKRSSA</sequence>
<dbReference type="AlphaFoldDB" id="A0AAJ2WLW8"/>
<dbReference type="Proteomes" id="UP001288387">
    <property type="component" value="Unassembled WGS sequence"/>
</dbReference>
<dbReference type="EMBL" id="JAXRVB010000077">
    <property type="protein sequence ID" value="MDZ5767266.1"/>
    <property type="molecule type" value="Genomic_DNA"/>
</dbReference>
<name>A0AAJ2WLW8_STEMA</name>
<dbReference type="GO" id="GO:0006260">
    <property type="term" value="P:DNA replication"/>
    <property type="evidence" value="ECO:0007669"/>
    <property type="project" value="UniProtKB-KW"/>
</dbReference>
<comment type="caution">
    <text evidence="4">The sequence shown here is derived from an EMBL/GenBank/DDBJ whole genome shotgun (WGS) entry which is preliminary data.</text>
</comment>
<keyword evidence="2" id="KW-0235">DNA replication</keyword>
<gene>
    <name evidence="4" type="ORF">U4I38_22650</name>
</gene>
<feature type="region of interest" description="Disordered" evidence="3">
    <location>
        <begin position="1"/>
        <end position="25"/>
    </location>
</feature>
<evidence type="ECO:0000256" key="1">
    <source>
        <dbReference type="ARBA" id="ARBA00008909"/>
    </source>
</evidence>
<dbReference type="GO" id="GO:0003677">
    <property type="term" value="F:DNA binding"/>
    <property type="evidence" value="ECO:0007669"/>
    <property type="project" value="InterPro"/>
</dbReference>
<evidence type="ECO:0000313" key="4">
    <source>
        <dbReference type="EMBL" id="MDZ5767266.1"/>
    </source>
</evidence>
<protein>
    <submittedName>
        <fullName evidence="4">Protein rep</fullName>
    </submittedName>
</protein>
<dbReference type="InterPro" id="IPR000989">
    <property type="entry name" value="Rep"/>
</dbReference>
<evidence type="ECO:0000313" key="5">
    <source>
        <dbReference type="Proteomes" id="UP001288387"/>
    </source>
</evidence>
<evidence type="ECO:0000256" key="3">
    <source>
        <dbReference type="SAM" id="MobiDB-lite"/>
    </source>
</evidence>
<dbReference type="Pfam" id="PF01446">
    <property type="entry name" value="Rep_1"/>
    <property type="match status" value="1"/>
</dbReference>
<comment type="similarity">
    <text evidence="1">Belongs to the Gram-positive plasmids replication protein type 1 family.</text>
</comment>
<accession>A0AAJ2WLW8</accession>